<dbReference type="Proteomes" id="UP000182985">
    <property type="component" value="Unassembled WGS sequence"/>
</dbReference>
<evidence type="ECO:0000313" key="3">
    <source>
        <dbReference type="EMBL" id="OIS95189.1"/>
    </source>
</evidence>
<protein>
    <submittedName>
        <fullName evidence="3">Uncharacterized protein</fullName>
    </submittedName>
</protein>
<feature type="signal peptide" evidence="2">
    <location>
        <begin position="1"/>
        <end position="19"/>
    </location>
</feature>
<organism evidence="3 4">
    <name type="scientific">Brucella cytisi</name>
    <dbReference type="NCBI Taxonomy" id="407152"/>
    <lineage>
        <taxon>Bacteria</taxon>
        <taxon>Pseudomonadati</taxon>
        <taxon>Pseudomonadota</taxon>
        <taxon>Alphaproteobacteria</taxon>
        <taxon>Hyphomicrobiales</taxon>
        <taxon>Brucellaceae</taxon>
        <taxon>Brucella/Ochrobactrum group</taxon>
        <taxon>Brucella</taxon>
    </lineage>
</organism>
<feature type="region of interest" description="Disordered" evidence="1">
    <location>
        <begin position="21"/>
        <end position="92"/>
    </location>
</feature>
<evidence type="ECO:0000256" key="2">
    <source>
        <dbReference type="SAM" id="SignalP"/>
    </source>
</evidence>
<keyword evidence="4" id="KW-1185">Reference proteome</keyword>
<accession>A0A1J6HQE3</accession>
<evidence type="ECO:0000256" key="1">
    <source>
        <dbReference type="SAM" id="MobiDB-lite"/>
    </source>
</evidence>
<feature type="compositionally biased region" description="Pro residues" evidence="1">
    <location>
        <begin position="36"/>
        <end position="49"/>
    </location>
</feature>
<sequence length="92" mass="9846">MKSIVIFALLFIAPNIAAAQESGMPTQSGTQEPEVPGNPPPSPNLPPSDPDAVQVPLNSEPEKQDRLKKPEEDECAPGKNAKTCVESQRGRK</sequence>
<gene>
    <name evidence="3" type="ORF">BLA27_03800</name>
</gene>
<comment type="caution">
    <text evidence="3">The sequence shown here is derived from an EMBL/GenBank/DDBJ whole genome shotgun (WGS) entry which is preliminary data.</text>
</comment>
<reference evidence="3 4" key="1">
    <citation type="submission" date="2016-10" db="EMBL/GenBank/DDBJ databases">
        <title>The Draft Genome Sequence of the Potato Rhizosphere Bacteria Ochrobactrum sp. IPA7.2.</title>
        <authorList>
            <person name="Gogoleva N.E."/>
            <person name="Khlopko Y.A."/>
            <person name="Burygin G.L."/>
            <person name="Plotnikov A.O."/>
        </authorList>
    </citation>
    <scope>NUCLEOTIDE SEQUENCE [LARGE SCALE GENOMIC DNA]</scope>
    <source>
        <strain evidence="3 4">IPA7.2</strain>
    </source>
</reference>
<name>A0A1J6HQE3_9HYPH</name>
<feature type="chain" id="PRO_5009639159" evidence="2">
    <location>
        <begin position="20"/>
        <end position="92"/>
    </location>
</feature>
<feature type="compositionally biased region" description="Basic and acidic residues" evidence="1">
    <location>
        <begin position="60"/>
        <end position="71"/>
    </location>
</feature>
<keyword evidence="2" id="KW-0732">Signal</keyword>
<dbReference type="OrthoDB" id="8451844at2"/>
<evidence type="ECO:0000313" key="4">
    <source>
        <dbReference type="Proteomes" id="UP000182985"/>
    </source>
</evidence>
<dbReference type="AlphaFoldDB" id="A0A1J6HQE3"/>
<dbReference type="EMBL" id="MOEC01000002">
    <property type="protein sequence ID" value="OIS95189.1"/>
    <property type="molecule type" value="Genomic_DNA"/>
</dbReference>
<proteinExistence type="predicted"/>